<sequence length="168" mass="18017">MLEVTVITERRLIAIQLNLALFGLLLFINILRDSIDDLSTTTPEVGRRRRRQASSEETFSPAGEGGLTFLTQDLLHKLPQILDASAAPGCAERLTCDVNSALVRGGQRHGRLVAALTTNVLSDALSAGAGVEAAALQRAGREGRLGADCSLVYPSCQHEEIHSLFSHS</sequence>
<keyword evidence="2" id="KW-1133">Transmembrane helix</keyword>
<evidence type="ECO:0000313" key="4">
    <source>
        <dbReference type="RefSeq" id="XP_047735630.1"/>
    </source>
</evidence>
<evidence type="ECO:0000256" key="1">
    <source>
        <dbReference type="SAM" id="MobiDB-lite"/>
    </source>
</evidence>
<dbReference type="KEGG" id="hazt:125177619"/>
<dbReference type="PANTHER" id="PTHR41158">
    <property type="entry name" value="AGAP010294-PA"/>
    <property type="match status" value="1"/>
</dbReference>
<accession>A0A979FFH5</accession>
<dbReference type="Proteomes" id="UP000694843">
    <property type="component" value="Unplaced"/>
</dbReference>
<feature type="region of interest" description="Disordered" evidence="1">
    <location>
        <begin position="41"/>
        <end position="65"/>
    </location>
</feature>
<dbReference type="GeneID" id="125177619"/>
<name>A0A979FFH5_HYAAZ</name>
<evidence type="ECO:0000313" key="3">
    <source>
        <dbReference type="Proteomes" id="UP000694843"/>
    </source>
</evidence>
<gene>
    <name evidence="4" type="primary">LOC125177619</name>
</gene>
<proteinExistence type="predicted"/>
<organism evidence="3 4">
    <name type="scientific">Hyalella azteca</name>
    <name type="common">Amphipod</name>
    <dbReference type="NCBI Taxonomy" id="294128"/>
    <lineage>
        <taxon>Eukaryota</taxon>
        <taxon>Metazoa</taxon>
        <taxon>Ecdysozoa</taxon>
        <taxon>Arthropoda</taxon>
        <taxon>Crustacea</taxon>
        <taxon>Multicrustacea</taxon>
        <taxon>Malacostraca</taxon>
        <taxon>Eumalacostraca</taxon>
        <taxon>Peracarida</taxon>
        <taxon>Amphipoda</taxon>
        <taxon>Senticaudata</taxon>
        <taxon>Talitrida</taxon>
        <taxon>Talitroidea</taxon>
        <taxon>Hyalellidae</taxon>
        <taxon>Hyalella</taxon>
    </lineage>
</organism>
<dbReference type="AlphaFoldDB" id="A0A979FFH5"/>
<keyword evidence="2" id="KW-0812">Transmembrane</keyword>
<keyword evidence="2" id="KW-0472">Membrane</keyword>
<feature type="transmembrane region" description="Helical" evidence="2">
    <location>
        <begin position="12"/>
        <end position="31"/>
    </location>
</feature>
<reference evidence="4" key="1">
    <citation type="submission" date="2025-08" db="UniProtKB">
        <authorList>
            <consortium name="RefSeq"/>
        </authorList>
    </citation>
    <scope>IDENTIFICATION</scope>
    <source>
        <tissue evidence="4">Whole organism</tissue>
    </source>
</reference>
<evidence type="ECO:0000256" key="2">
    <source>
        <dbReference type="SAM" id="Phobius"/>
    </source>
</evidence>
<dbReference type="PANTHER" id="PTHR41158:SF2">
    <property type="entry name" value="AGAP010294-PA"/>
    <property type="match status" value="1"/>
</dbReference>
<keyword evidence="3" id="KW-1185">Reference proteome</keyword>
<dbReference type="RefSeq" id="XP_047735630.1">
    <property type="nucleotide sequence ID" value="XM_047879674.1"/>
</dbReference>
<protein>
    <submittedName>
        <fullName evidence="4">Uncharacterized protein LOC125177619</fullName>
    </submittedName>
</protein>